<evidence type="ECO:0000313" key="5">
    <source>
        <dbReference type="EMBL" id="REF98874.1"/>
    </source>
</evidence>
<dbReference type="InterPro" id="IPR014756">
    <property type="entry name" value="Ig_E-set"/>
</dbReference>
<evidence type="ECO:0000256" key="1">
    <source>
        <dbReference type="ARBA" id="ARBA00022729"/>
    </source>
</evidence>
<dbReference type="Pfam" id="PF04234">
    <property type="entry name" value="CopC"/>
    <property type="match status" value="1"/>
</dbReference>
<dbReference type="Gene3D" id="2.60.40.1220">
    <property type="match status" value="1"/>
</dbReference>
<dbReference type="SUPFAM" id="SSF81296">
    <property type="entry name" value="E set domains"/>
    <property type="match status" value="1"/>
</dbReference>
<keyword evidence="1" id="KW-0732">Signal</keyword>
<dbReference type="EMBL" id="QUMQ01000001">
    <property type="protein sequence ID" value="REF98874.1"/>
    <property type="molecule type" value="Genomic_DNA"/>
</dbReference>
<protein>
    <submittedName>
        <fullName evidence="5">Methionine-rich copper-binding protein CopC</fullName>
    </submittedName>
</protein>
<accession>A0A3D9ZQG0</accession>
<dbReference type="InterPro" id="IPR007348">
    <property type="entry name" value="CopC_dom"/>
</dbReference>
<keyword evidence="6" id="KW-1185">Reference proteome</keyword>
<keyword evidence="3" id="KW-0812">Transmembrane</keyword>
<dbReference type="GO" id="GO:0046688">
    <property type="term" value="P:response to copper ion"/>
    <property type="evidence" value="ECO:0007669"/>
    <property type="project" value="InterPro"/>
</dbReference>
<organism evidence="5 6">
    <name type="scientific">Asanoa ferruginea</name>
    <dbReference type="NCBI Taxonomy" id="53367"/>
    <lineage>
        <taxon>Bacteria</taxon>
        <taxon>Bacillati</taxon>
        <taxon>Actinomycetota</taxon>
        <taxon>Actinomycetes</taxon>
        <taxon>Micromonosporales</taxon>
        <taxon>Micromonosporaceae</taxon>
        <taxon>Asanoa</taxon>
    </lineage>
</organism>
<evidence type="ECO:0000259" key="4">
    <source>
        <dbReference type="Pfam" id="PF04234"/>
    </source>
</evidence>
<proteinExistence type="predicted"/>
<dbReference type="Proteomes" id="UP000256913">
    <property type="component" value="Unassembled WGS sequence"/>
</dbReference>
<sequence length="176" mass="18005">MKPPRALLLGAVLVVGALALVLMAGRNAPARLVAASPAAGDRLTSAPHEIRLVFDGRVDAGRSHVAVTTADGRLVSAGSFAVTDDTVVLPVDISGSGGYRVDYHAVLDDGPVSGELGFGINDDAPLPATGHQHAASDGPNVALLAADALLITVALVVLLRGPRVRRAHRWVAPPDL</sequence>
<dbReference type="GO" id="GO:0042597">
    <property type="term" value="C:periplasmic space"/>
    <property type="evidence" value="ECO:0007669"/>
    <property type="project" value="InterPro"/>
</dbReference>
<keyword evidence="3" id="KW-1133">Transmembrane helix</keyword>
<evidence type="ECO:0000256" key="3">
    <source>
        <dbReference type="SAM" id="Phobius"/>
    </source>
</evidence>
<dbReference type="GO" id="GO:0005507">
    <property type="term" value="F:copper ion binding"/>
    <property type="evidence" value="ECO:0007669"/>
    <property type="project" value="InterPro"/>
</dbReference>
<name>A0A3D9ZQG0_9ACTN</name>
<dbReference type="InterPro" id="IPR014755">
    <property type="entry name" value="Cu-Rt/internalin_Ig-like"/>
</dbReference>
<comment type="caution">
    <text evidence="5">The sequence shown here is derived from an EMBL/GenBank/DDBJ whole genome shotgun (WGS) entry which is preliminary data.</text>
</comment>
<dbReference type="RefSeq" id="WP_170215947.1">
    <property type="nucleotide sequence ID" value="NZ_BONB01000004.1"/>
</dbReference>
<keyword evidence="3" id="KW-0472">Membrane</keyword>
<feature type="domain" description="CopC" evidence="4">
    <location>
        <begin position="30"/>
        <end position="119"/>
    </location>
</feature>
<gene>
    <name evidence="5" type="ORF">DFJ67_4899</name>
</gene>
<keyword evidence="2" id="KW-0186">Copper</keyword>
<feature type="transmembrane region" description="Helical" evidence="3">
    <location>
        <begin position="141"/>
        <end position="159"/>
    </location>
</feature>
<reference evidence="5 6" key="1">
    <citation type="submission" date="2018-08" db="EMBL/GenBank/DDBJ databases">
        <title>Sequencing the genomes of 1000 actinobacteria strains.</title>
        <authorList>
            <person name="Klenk H.-P."/>
        </authorList>
    </citation>
    <scope>NUCLEOTIDE SEQUENCE [LARGE SCALE GENOMIC DNA]</scope>
    <source>
        <strain evidence="5 6">DSM 44099</strain>
    </source>
</reference>
<evidence type="ECO:0000256" key="2">
    <source>
        <dbReference type="ARBA" id="ARBA00023008"/>
    </source>
</evidence>
<dbReference type="AlphaFoldDB" id="A0A3D9ZQG0"/>
<evidence type="ECO:0000313" key="6">
    <source>
        <dbReference type="Proteomes" id="UP000256913"/>
    </source>
</evidence>